<proteinExistence type="predicted"/>
<evidence type="ECO:0000313" key="1">
    <source>
        <dbReference type="EMBL" id="AFC22002.1"/>
    </source>
</evidence>
<organism evidence="1 2">
    <name type="scientific">Cronobacter phage vB_CsaP_GAP52</name>
    <dbReference type="NCBI Taxonomy" id="1141137"/>
    <lineage>
        <taxon>Viruses</taxon>
        <taxon>Duplodnaviria</taxon>
        <taxon>Heunggongvirae</taxon>
        <taxon>Uroviricota</taxon>
        <taxon>Caudoviricetes</taxon>
        <taxon>Grimontviridae</taxon>
        <taxon>Crifsvirus</taxon>
        <taxon>Crifsvirus GAP52</taxon>
    </lineage>
</organism>
<dbReference type="GeneID" id="13994322"/>
<keyword evidence="2" id="KW-1185">Reference proteome</keyword>
<dbReference type="RefSeq" id="YP_006987657.1">
    <property type="nucleotide sequence ID" value="NC_019402.1"/>
</dbReference>
<reference evidence="2" key="1">
    <citation type="submission" date="2011-10" db="EMBL/GenBank/DDBJ databases">
        <authorList>
            <person name="Abbasifar R."/>
            <person name="Griffiths M.W."/>
            <person name="Kropinski H.-W."/>
            <person name="Sabour P.M."/>
            <person name="Alanis Villa A."/>
            <person name="Abbasifar A."/>
            <person name="Lingohr E.J."/>
            <person name="Kropinski A.M."/>
        </authorList>
    </citation>
    <scope>NUCLEOTIDE SEQUENCE [LARGE SCALE GENOMIC DNA]</scope>
</reference>
<name>K4F7V7_9CAUD</name>
<accession>K4F7V7</accession>
<dbReference type="InterPro" id="IPR035198">
    <property type="entry name" value="SU10_MCP"/>
</dbReference>
<dbReference type="KEGG" id="vg:13994322"/>
<sequence length="318" mass="34846">MATLVSYDLNGKKLSFANWISNLSPTDTPFVSMTGKEAINQTLFQWQTDALAPVADPSDAQKRNAVIEGSAAVDGERASTTVINNVTQILRKVVKVSDTANVLANYGRGKELQYQMEKAGKEIKRDLEVALLRNGAKVDGSATVARQTAGFSALVAAKDAADPDTGAIVHFETAAAALTEAEIFKVTYNLYLSGSEANIIMFHPKHAAFFSSLMETSGVTNGQRMKMFDGQDTRLNVYVSSIVDPLGCQYKLVPNRWMPENAVYFFTPSDWTQMVLRAPERTKLAKDGSYEKWMIEMEVGLRHRNPYASGILEVKAGA</sequence>
<evidence type="ECO:0000313" key="2">
    <source>
        <dbReference type="Proteomes" id="UP000000456"/>
    </source>
</evidence>
<dbReference type="OrthoDB" id="3626at10239"/>
<gene>
    <name evidence="1" type="ORF">GAP52_010</name>
</gene>
<protein>
    <submittedName>
        <fullName evidence="1">Major head protein</fullName>
    </submittedName>
</protein>
<dbReference type="Proteomes" id="UP000000456">
    <property type="component" value="Segment"/>
</dbReference>
<dbReference type="EMBL" id="JN882286">
    <property type="protein sequence ID" value="AFC22002.1"/>
    <property type="molecule type" value="Genomic_DNA"/>
</dbReference>
<dbReference type="Pfam" id="PF17236">
    <property type="entry name" value="SU10_MCP"/>
    <property type="match status" value="1"/>
</dbReference>